<protein>
    <submittedName>
        <fullName evidence="1">Uncharacterized protein</fullName>
    </submittedName>
</protein>
<dbReference type="RefSeq" id="WP_220230274.1">
    <property type="nucleotide sequence ID" value="NZ_JAICBX010000004.1"/>
</dbReference>
<keyword evidence="2" id="KW-1185">Reference proteome</keyword>
<comment type="caution">
    <text evidence="1">The sequence shown here is derived from an EMBL/GenBank/DDBJ whole genome shotgun (WGS) entry which is preliminary data.</text>
</comment>
<reference evidence="1" key="1">
    <citation type="submission" date="2021-08" db="EMBL/GenBank/DDBJ databases">
        <title>Hoeflea bacterium WL0058 sp. nov., isolated from the sediment.</title>
        <authorList>
            <person name="Wang L."/>
            <person name="Zhang D."/>
        </authorList>
    </citation>
    <scope>NUCLEOTIDE SEQUENCE</scope>
    <source>
        <strain evidence="1">WL0058</strain>
    </source>
</reference>
<dbReference type="Proteomes" id="UP001196509">
    <property type="component" value="Unassembled WGS sequence"/>
</dbReference>
<gene>
    <name evidence="1" type="ORF">K1W69_20335</name>
</gene>
<proteinExistence type="predicted"/>
<accession>A0AAE2ZRJ9</accession>
<name>A0AAE2ZRJ9_9HYPH</name>
<dbReference type="EMBL" id="JAICBX010000004">
    <property type="protein sequence ID" value="MBW8639552.1"/>
    <property type="molecule type" value="Genomic_DNA"/>
</dbReference>
<sequence>MAQQQPDRARVGLWLRIILGRPDLTLADFIPCDEHSFRAMALAEAEARLEACERALANFEAGANTDDPCPDHCDDAELMKRALASKNLTDLHPDVICKSILSVVEKSWIVKLASRIAIRSIDRGYQ</sequence>
<evidence type="ECO:0000313" key="2">
    <source>
        <dbReference type="Proteomes" id="UP001196509"/>
    </source>
</evidence>
<dbReference type="AlphaFoldDB" id="A0AAE2ZRJ9"/>
<evidence type="ECO:0000313" key="1">
    <source>
        <dbReference type="EMBL" id="MBW8639552.1"/>
    </source>
</evidence>
<organism evidence="1 2">
    <name type="scientific">Flavimaribacter sediminis</name>
    <dbReference type="NCBI Taxonomy" id="2865987"/>
    <lineage>
        <taxon>Bacteria</taxon>
        <taxon>Pseudomonadati</taxon>
        <taxon>Pseudomonadota</taxon>
        <taxon>Alphaproteobacteria</taxon>
        <taxon>Hyphomicrobiales</taxon>
        <taxon>Rhizobiaceae</taxon>
        <taxon>Flavimaribacter</taxon>
    </lineage>
</organism>